<keyword evidence="5" id="KW-0560">Oxidoreductase</keyword>
<keyword evidence="9" id="KW-1185">Reference proteome</keyword>
<dbReference type="Gene3D" id="1.20.140.10">
    <property type="entry name" value="Butyryl-CoA Dehydrogenase, subunit A, domain 3"/>
    <property type="match status" value="1"/>
</dbReference>
<evidence type="ECO:0000259" key="6">
    <source>
        <dbReference type="Pfam" id="PF00441"/>
    </source>
</evidence>
<dbReference type="GO" id="GO:0050660">
    <property type="term" value="F:flavin adenine dinucleotide binding"/>
    <property type="evidence" value="ECO:0007669"/>
    <property type="project" value="InterPro"/>
</dbReference>
<dbReference type="EMBL" id="SMKW01000011">
    <property type="protein sequence ID" value="TDD52808.1"/>
    <property type="molecule type" value="Genomic_DNA"/>
</dbReference>
<accession>A0A4R4Z450</accession>
<keyword evidence="3" id="KW-0285">Flavoprotein</keyword>
<dbReference type="RefSeq" id="WP_132484102.1">
    <property type="nucleotide sequence ID" value="NZ_SMKW01000011.1"/>
</dbReference>
<dbReference type="AlphaFoldDB" id="A0A4R4Z450"/>
<dbReference type="Gene3D" id="2.40.110.10">
    <property type="entry name" value="Butyryl-CoA Dehydrogenase, subunit A, domain 2"/>
    <property type="match status" value="1"/>
</dbReference>
<dbReference type="CDD" id="cd00567">
    <property type="entry name" value="ACAD"/>
    <property type="match status" value="1"/>
</dbReference>
<feature type="domain" description="Acyl-CoA dehydrogenase/oxidase C-terminal" evidence="6">
    <location>
        <begin position="220"/>
        <end position="354"/>
    </location>
</feature>
<reference evidence="8 9" key="1">
    <citation type="submission" date="2019-03" db="EMBL/GenBank/DDBJ databases">
        <title>Draft genome sequences of novel Actinobacteria.</title>
        <authorList>
            <person name="Sahin N."/>
            <person name="Ay H."/>
            <person name="Saygin H."/>
        </authorList>
    </citation>
    <scope>NUCLEOTIDE SEQUENCE [LARGE SCALE GENOMIC DNA]</scope>
    <source>
        <strain evidence="8 9">7K502</strain>
    </source>
</reference>
<gene>
    <name evidence="8" type="ORF">E1288_11435</name>
</gene>
<dbReference type="PANTHER" id="PTHR43884">
    <property type="entry name" value="ACYL-COA DEHYDROGENASE"/>
    <property type="match status" value="1"/>
</dbReference>
<name>A0A4R4Z450_9PSEU</name>
<sequence length="357" mass="38003">MSLLITAEQRMLQDGLEQLLTRHAPPDSGAELWHQLADELGVVGLCIPEEFGGAGGTFTDLAVVMEAMGRTLYPGPYLSSAVLAVHALLLSEDVAAQGDHLPNLARGRLLGTVIAEDLCEIDGRILATSNSGRVTLSGTASSVLDGLSADLLFVVAEDGEQQSLFSVDPSTAGTTRIPLTSLDLRRDAARVTFAEAPAQRIGPPGAAAEIVPRLRQIASLAIAAEQVGGASRCLDDACEYAKVRYQFGRPIGSFQAVKHACADMYQHVRSGHVAVRHAARCLDAGSPESPSAIAMAKVYCAEAYIACAAANLQIHGGMGFTWEENCHLHYRRARASAMWAGAPDRHRQWLADQLLAR</sequence>
<proteinExistence type="inferred from homology"/>
<dbReference type="PANTHER" id="PTHR43884:SF20">
    <property type="entry name" value="ACYL-COA DEHYDROGENASE FADE28"/>
    <property type="match status" value="1"/>
</dbReference>
<keyword evidence="4" id="KW-0274">FAD</keyword>
<dbReference type="InterPro" id="IPR009075">
    <property type="entry name" value="AcylCo_DH/oxidase_C"/>
</dbReference>
<evidence type="ECO:0000313" key="8">
    <source>
        <dbReference type="EMBL" id="TDD52808.1"/>
    </source>
</evidence>
<dbReference type="Proteomes" id="UP000294947">
    <property type="component" value="Unassembled WGS sequence"/>
</dbReference>
<evidence type="ECO:0000256" key="5">
    <source>
        <dbReference type="ARBA" id="ARBA00023002"/>
    </source>
</evidence>
<evidence type="ECO:0000256" key="1">
    <source>
        <dbReference type="ARBA" id="ARBA00001974"/>
    </source>
</evidence>
<dbReference type="Pfam" id="PF02771">
    <property type="entry name" value="Acyl-CoA_dh_N"/>
    <property type="match status" value="1"/>
</dbReference>
<comment type="similarity">
    <text evidence="2">Belongs to the acyl-CoA dehydrogenase family.</text>
</comment>
<dbReference type="Gene3D" id="1.10.540.10">
    <property type="entry name" value="Acyl-CoA dehydrogenase/oxidase, N-terminal domain"/>
    <property type="match status" value="1"/>
</dbReference>
<protein>
    <submittedName>
        <fullName evidence="8">Acyl-CoA dehydrogenase</fullName>
    </submittedName>
</protein>
<evidence type="ECO:0000259" key="7">
    <source>
        <dbReference type="Pfam" id="PF02771"/>
    </source>
</evidence>
<dbReference type="InterPro" id="IPR013786">
    <property type="entry name" value="AcylCoA_DH/ox_N"/>
</dbReference>
<comment type="cofactor">
    <cofactor evidence="1">
        <name>FAD</name>
        <dbReference type="ChEBI" id="CHEBI:57692"/>
    </cofactor>
</comment>
<feature type="domain" description="Acyl-CoA dehydrogenase/oxidase N-terminal" evidence="7">
    <location>
        <begin position="6"/>
        <end position="107"/>
    </location>
</feature>
<evidence type="ECO:0000256" key="2">
    <source>
        <dbReference type="ARBA" id="ARBA00009347"/>
    </source>
</evidence>
<evidence type="ECO:0000256" key="4">
    <source>
        <dbReference type="ARBA" id="ARBA00022827"/>
    </source>
</evidence>
<dbReference type="InterPro" id="IPR037069">
    <property type="entry name" value="AcylCoA_DH/ox_N_sf"/>
</dbReference>
<dbReference type="SUPFAM" id="SSF47203">
    <property type="entry name" value="Acyl-CoA dehydrogenase C-terminal domain-like"/>
    <property type="match status" value="1"/>
</dbReference>
<dbReference type="InterPro" id="IPR036250">
    <property type="entry name" value="AcylCo_DH-like_C"/>
</dbReference>
<dbReference type="InterPro" id="IPR046373">
    <property type="entry name" value="Acyl-CoA_Oxase/DH_mid-dom_sf"/>
</dbReference>
<dbReference type="InterPro" id="IPR009100">
    <property type="entry name" value="AcylCoA_DH/oxidase_NM_dom_sf"/>
</dbReference>
<evidence type="ECO:0000256" key="3">
    <source>
        <dbReference type="ARBA" id="ARBA00022630"/>
    </source>
</evidence>
<organism evidence="8 9">
    <name type="scientific">Saccharopolyspora elongata</name>
    <dbReference type="NCBI Taxonomy" id="2530387"/>
    <lineage>
        <taxon>Bacteria</taxon>
        <taxon>Bacillati</taxon>
        <taxon>Actinomycetota</taxon>
        <taxon>Actinomycetes</taxon>
        <taxon>Pseudonocardiales</taxon>
        <taxon>Pseudonocardiaceae</taxon>
        <taxon>Saccharopolyspora</taxon>
    </lineage>
</organism>
<dbReference type="GO" id="GO:0003995">
    <property type="term" value="F:acyl-CoA dehydrogenase activity"/>
    <property type="evidence" value="ECO:0007669"/>
    <property type="project" value="TreeGrafter"/>
</dbReference>
<dbReference type="OrthoDB" id="8677713at2"/>
<dbReference type="Pfam" id="PF00441">
    <property type="entry name" value="Acyl-CoA_dh_1"/>
    <property type="match status" value="1"/>
</dbReference>
<comment type="caution">
    <text evidence="8">The sequence shown here is derived from an EMBL/GenBank/DDBJ whole genome shotgun (WGS) entry which is preliminary data.</text>
</comment>
<dbReference type="SUPFAM" id="SSF56645">
    <property type="entry name" value="Acyl-CoA dehydrogenase NM domain-like"/>
    <property type="match status" value="1"/>
</dbReference>
<evidence type="ECO:0000313" key="9">
    <source>
        <dbReference type="Proteomes" id="UP000294947"/>
    </source>
</evidence>